<dbReference type="InterPro" id="IPR052898">
    <property type="entry name" value="ACAD10-like"/>
</dbReference>
<dbReference type="PANTHER" id="PTHR47829:SF1">
    <property type="entry name" value="HAD FAMILY PHOSPHATASE"/>
    <property type="match status" value="1"/>
</dbReference>
<dbReference type="SUPFAM" id="SSF56112">
    <property type="entry name" value="Protein kinase-like (PK-like)"/>
    <property type="match status" value="1"/>
</dbReference>
<gene>
    <name evidence="2" type="ORF">OM076_08640</name>
</gene>
<dbReference type="EMBL" id="JAPDOD010000005">
    <property type="protein sequence ID" value="MDA0160329.1"/>
    <property type="molecule type" value="Genomic_DNA"/>
</dbReference>
<dbReference type="PANTHER" id="PTHR47829">
    <property type="entry name" value="HYDROLASE, PUTATIVE (AFU_ORTHOLOGUE AFUA_1G12880)-RELATED"/>
    <property type="match status" value="1"/>
</dbReference>
<reference evidence="2" key="1">
    <citation type="submission" date="2022-10" db="EMBL/GenBank/DDBJ databases">
        <title>The WGS of Solirubrobacter ginsenosidimutans DSM 21036.</title>
        <authorList>
            <person name="Jiang Z."/>
        </authorList>
    </citation>
    <scope>NUCLEOTIDE SEQUENCE</scope>
    <source>
        <strain evidence="2">DSM 21036</strain>
    </source>
</reference>
<sequence length="329" mass="35404">MEVDPELAAWLRDALGEPGPFTLERLSGGNSNETLVLRGAGPERILRRPPAASIAPSAHAMDREFRVLRALAGTGVPAPAPLACGRGMLVMERVPGFAPTTARPYGVCEAGEAVVDALAALHGVDWRAVGLEDFGRPEGFLERQVARWRGQYERVQVRSLPRFDAIADWLEANRPDAGAPAILHGDFHADNCLLSAVEPVRVTAIIDWEMATIGDPLLDLGLLLAFWGSDRPEAPAMPRVQAFSRSDGAPSRGELAARYAERSGRSVDALDWYMALAFWKLAAIVEGAYAQYLDGRLTSSYAQALGDDVPRLLDEAAAFAGLVGSHTAR</sequence>
<comment type="caution">
    <text evidence="2">The sequence shown here is derived from an EMBL/GenBank/DDBJ whole genome shotgun (WGS) entry which is preliminary data.</text>
</comment>
<accession>A0A9X3MQ18</accession>
<evidence type="ECO:0000313" key="3">
    <source>
        <dbReference type="Proteomes" id="UP001149140"/>
    </source>
</evidence>
<proteinExistence type="predicted"/>
<feature type="domain" description="Aminoglycoside phosphotransferase" evidence="1">
    <location>
        <begin position="22"/>
        <end position="247"/>
    </location>
</feature>
<organism evidence="2 3">
    <name type="scientific">Solirubrobacter ginsenosidimutans</name>
    <dbReference type="NCBI Taxonomy" id="490573"/>
    <lineage>
        <taxon>Bacteria</taxon>
        <taxon>Bacillati</taxon>
        <taxon>Actinomycetota</taxon>
        <taxon>Thermoleophilia</taxon>
        <taxon>Solirubrobacterales</taxon>
        <taxon>Solirubrobacteraceae</taxon>
        <taxon>Solirubrobacter</taxon>
    </lineage>
</organism>
<protein>
    <submittedName>
        <fullName evidence="2">Phosphotransferase family protein</fullName>
    </submittedName>
</protein>
<dbReference type="Pfam" id="PF01636">
    <property type="entry name" value="APH"/>
    <property type="match status" value="1"/>
</dbReference>
<evidence type="ECO:0000259" key="1">
    <source>
        <dbReference type="Pfam" id="PF01636"/>
    </source>
</evidence>
<dbReference type="InterPro" id="IPR002575">
    <property type="entry name" value="Aminoglycoside_PTrfase"/>
</dbReference>
<dbReference type="Proteomes" id="UP001149140">
    <property type="component" value="Unassembled WGS sequence"/>
</dbReference>
<keyword evidence="3" id="KW-1185">Reference proteome</keyword>
<name>A0A9X3MQ18_9ACTN</name>
<dbReference type="Gene3D" id="3.90.1200.10">
    <property type="match status" value="1"/>
</dbReference>
<dbReference type="CDD" id="cd05154">
    <property type="entry name" value="ACAD10_11_N-like"/>
    <property type="match status" value="1"/>
</dbReference>
<dbReference type="AlphaFoldDB" id="A0A9X3MQ18"/>
<dbReference type="InterPro" id="IPR041726">
    <property type="entry name" value="ACAD10_11_N"/>
</dbReference>
<dbReference type="RefSeq" id="WP_270039112.1">
    <property type="nucleotide sequence ID" value="NZ_JAPDOD010000005.1"/>
</dbReference>
<evidence type="ECO:0000313" key="2">
    <source>
        <dbReference type="EMBL" id="MDA0160329.1"/>
    </source>
</evidence>
<dbReference type="Gene3D" id="3.30.200.20">
    <property type="entry name" value="Phosphorylase Kinase, domain 1"/>
    <property type="match status" value="1"/>
</dbReference>
<dbReference type="InterPro" id="IPR011009">
    <property type="entry name" value="Kinase-like_dom_sf"/>
</dbReference>